<proteinExistence type="predicted"/>
<accession>A0A015IYV7</accession>
<feature type="region of interest" description="Disordered" evidence="1">
    <location>
        <begin position="35"/>
        <end position="55"/>
    </location>
</feature>
<sequence length="483" mass="55586">MLAKAFNNIFSSHFRTQNLQSQLMRNSRHGILRLSPSRSFTNSTSNSANSTTSTKASSKKSTFYSNLKNIKKPVAVWLPATKLIVAGIAIFLSGDFANAWYQNEYNKNLLKNTIEKGTQPVTDILDNEFIPRPLLIKRFKEILQPDKDQSFYHVICGEKGIGKTTLATVASREVGQGVIYVDVPENFEFFGESFGKAINFTFKEKISLLTRLKRKFLSETQEKENMNLPKWMRAKRAFEDVAQSYKVNHNKPSVIIFDNVDRLKNHPEIIDSLQDSAMKNAKQNKYITVFISTKGPILERMESRGTLSQVLEKLEIGDLSESESKDYLIKKCTAENLQFEETTRKCMINDDEVNKLYKLAGGRILDLKREVNKFLHGKIFEETKKEVMDNVENEVKAAHLFPNQKYYKIGKPIIKTLLNSKEMHYLDFRSAFYTIGDVEKVLEEVLACNVFEYHPGKHIVTFKSPSVEYYFKEKSDVFIKNYV</sequence>
<dbReference type="Proteomes" id="UP000022910">
    <property type="component" value="Unassembled WGS sequence"/>
</dbReference>
<dbReference type="GO" id="GO:0005524">
    <property type="term" value="F:ATP binding"/>
    <property type="evidence" value="ECO:0007669"/>
    <property type="project" value="InterPro"/>
</dbReference>
<feature type="compositionally biased region" description="Low complexity" evidence="1">
    <location>
        <begin position="39"/>
        <end position="55"/>
    </location>
</feature>
<dbReference type="Pfam" id="PF01637">
    <property type="entry name" value="ATPase_2"/>
    <property type="match status" value="1"/>
</dbReference>
<protein>
    <recommendedName>
        <fullName evidence="2">AAA+ ATPase domain-containing protein</fullName>
    </recommendedName>
</protein>
<keyword evidence="4" id="KW-1185">Reference proteome</keyword>
<reference evidence="3 4" key="1">
    <citation type="submission" date="2014-02" db="EMBL/GenBank/DDBJ databases">
        <title>Single nucleus genome sequencing reveals high similarity among nuclei of an endomycorrhizal fungus.</title>
        <authorList>
            <person name="Lin K."/>
            <person name="Geurts R."/>
            <person name="Zhang Z."/>
            <person name="Limpens E."/>
            <person name="Saunders D.G."/>
            <person name="Mu D."/>
            <person name="Pang E."/>
            <person name="Cao H."/>
            <person name="Cha H."/>
            <person name="Lin T."/>
            <person name="Zhou Q."/>
            <person name="Shang Y."/>
            <person name="Li Y."/>
            <person name="Ivanov S."/>
            <person name="Sharma T."/>
            <person name="Velzen R.V."/>
            <person name="Ruijter N.D."/>
            <person name="Aanen D.K."/>
            <person name="Win J."/>
            <person name="Kamoun S."/>
            <person name="Bisseling T."/>
            <person name="Huang S."/>
        </authorList>
    </citation>
    <scope>NUCLEOTIDE SEQUENCE [LARGE SCALE GENOMIC DNA]</scope>
    <source>
        <strain evidence="4">DAOM197198w</strain>
    </source>
</reference>
<dbReference type="InterPro" id="IPR011579">
    <property type="entry name" value="ATPase_dom"/>
</dbReference>
<evidence type="ECO:0000313" key="4">
    <source>
        <dbReference type="Proteomes" id="UP000022910"/>
    </source>
</evidence>
<dbReference type="PANTHER" id="PTHR36168:SF1">
    <property type="entry name" value="ORC1-LIKE AAA ATPASE DOMAIN-CONTAINING PROTEIN"/>
    <property type="match status" value="1"/>
</dbReference>
<dbReference type="AlphaFoldDB" id="A0A015IYV7"/>
<evidence type="ECO:0000313" key="3">
    <source>
        <dbReference type="EMBL" id="EXX62472.1"/>
    </source>
</evidence>
<name>A0A015IYV7_RHIIW</name>
<organism evidence="3 4">
    <name type="scientific">Rhizophagus irregularis (strain DAOM 197198w)</name>
    <name type="common">Glomus intraradices</name>
    <dbReference type="NCBI Taxonomy" id="1432141"/>
    <lineage>
        <taxon>Eukaryota</taxon>
        <taxon>Fungi</taxon>
        <taxon>Fungi incertae sedis</taxon>
        <taxon>Mucoromycota</taxon>
        <taxon>Glomeromycotina</taxon>
        <taxon>Glomeromycetes</taxon>
        <taxon>Glomerales</taxon>
        <taxon>Glomeraceae</taxon>
        <taxon>Rhizophagus</taxon>
    </lineage>
</organism>
<gene>
    <name evidence="3" type="ORF">RirG_161410</name>
</gene>
<dbReference type="HOGENOM" id="CLU_059137_0_0_1"/>
<dbReference type="SMR" id="A0A015IYV7"/>
<dbReference type="SMART" id="SM00382">
    <property type="entry name" value="AAA"/>
    <property type="match status" value="1"/>
</dbReference>
<evidence type="ECO:0000259" key="2">
    <source>
        <dbReference type="SMART" id="SM00382"/>
    </source>
</evidence>
<dbReference type="Gene3D" id="3.40.50.300">
    <property type="entry name" value="P-loop containing nucleotide triphosphate hydrolases"/>
    <property type="match status" value="1"/>
</dbReference>
<dbReference type="EMBL" id="JEMT01024707">
    <property type="protein sequence ID" value="EXX62472.1"/>
    <property type="molecule type" value="Genomic_DNA"/>
</dbReference>
<dbReference type="InterPro" id="IPR027417">
    <property type="entry name" value="P-loop_NTPase"/>
</dbReference>
<dbReference type="OrthoDB" id="511599at2759"/>
<dbReference type="SUPFAM" id="SSF52540">
    <property type="entry name" value="P-loop containing nucleoside triphosphate hydrolases"/>
    <property type="match status" value="1"/>
</dbReference>
<evidence type="ECO:0000256" key="1">
    <source>
        <dbReference type="SAM" id="MobiDB-lite"/>
    </source>
</evidence>
<dbReference type="InterPro" id="IPR003593">
    <property type="entry name" value="AAA+_ATPase"/>
</dbReference>
<feature type="domain" description="AAA+ ATPase" evidence="2">
    <location>
        <begin position="150"/>
        <end position="317"/>
    </location>
</feature>
<comment type="caution">
    <text evidence="3">The sequence shown here is derived from an EMBL/GenBank/DDBJ whole genome shotgun (WGS) entry which is preliminary data.</text>
</comment>
<dbReference type="PANTHER" id="PTHR36168">
    <property type="entry name" value="CHROMOSOME 1, WHOLE GENOME SHOTGUN SEQUENCE"/>
    <property type="match status" value="1"/>
</dbReference>